<dbReference type="SUPFAM" id="SSF50978">
    <property type="entry name" value="WD40 repeat-like"/>
    <property type="match status" value="1"/>
</dbReference>
<name>A0A8J2RJS6_9CRUS</name>
<dbReference type="PROSITE" id="PS50089">
    <property type="entry name" value="ZF_RING_2"/>
    <property type="match status" value="1"/>
</dbReference>
<gene>
    <name evidence="7" type="ORF">DGAL_LOCUS9299</name>
</gene>
<proteinExistence type="inferred from homology"/>
<keyword evidence="2 4" id="KW-0479">Metal-binding</keyword>
<evidence type="ECO:0000313" key="7">
    <source>
        <dbReference type="EMBL" id="CAH0106148.1"/>
    </source>
</evidence>
<dbReference type="Pfam" id="PF23410">
    <property type="entry name" value="Beta-prop_VPS8"/>
    <property type="match status" value="1"/>
</dbReference>
<dbReference type="Pfam" id="PF12816">
    <property type="entry name" value="TPR_Vps8"/>
    <property type="match status" value="1"/>
</dbReference>
<dbReference type="InterPro" id="IPR036322">
    <property type="entry name" value="WD40_repeat_dom_sf"/>
</dbReference>
<keyword evidence="8" id="KW-1185">Reference proteome</keyword>
<dbReference type="Pfam" id="PF25066">
    <property type="entry name" value="TPR_VPS8_2"/>
    <property type="match status" value="1"/>
</dbReference>
<dbReference type="PANTHER" id="PTHR12616">
    <property type="entry name" value="VACUOLAR PROTEIN SORTING VPS41"/>
    <property type="match status" value="1"/>
</dbReference>
<evidence type="ECO:0000256" key="3">
    <source>
        <dbReference type="ARBA" id="ARBA00022833"/>
    </source>
</evidence>
<dbReference type="Proteomes" id="UP000789390">
    <property type="component" value="Unassembled WGS sequence"/>
</dbReference>
<dbReference type="InterPro" id="IPR001841">
    <property type="entry name" value="Znf_RING"/>
</dbReference>
<evidence type="ECO:0000256" key="4">
    <source>
        <dbReference type="PROSITE-ProRule" id="PRU00175"/>
    </source>
</evidence>
<feature type="domain" description="RING-type" evidence="6">
    <location>
        <begin position="1243"/>
        <end position="1283"/>
    </location>
</feature>
<comment type="caution">
    <text evidence="7">The sequence shown here is derived from an EMBL/GenBank/DDBJ whole genome shotgun (WGS) entry which is preliminary data.</text>
</comment>
<dbReference type="GO" id="GO:0006623">
    <property type="term" value="P:protein targeting to vacuole"/>
    <property type="evidence" value="ECO:0007669"/>
    <property type="project" value="InterPro"/>
</dbReference>
<dbReference type="OrthoDB" id="289913at2759"/>
<organism evidence="7 8">
    <name type="scientific">Daphnia galeata</name>
    <dbReference type="NCBI Taxonomy" id="27404"/>
    <lineage>
        <taxon>Eukaryota</taxon>
        <taxon>Metazoa</taxon>
        <taxon>Ecdysozoa</taxon>
        <taxon>Arthropoda</taxon>
        <taxon>Crustacea</taxon>
        <taxon>Branchiopoda</taxon>
        <taxon>Diplostraca</taxon>
        <taxon>Cladocera</taxon>
        <taxon>Anomopoda</taxon>
        <taxon>Daphniidae</taxon>
        <taxon>Daphnia</taxon>
    </lineage>
</organism>
<evidence type="ECO:0000313" key="8">
    <source>
        <dbReference type="Proteomes" id="UP000789390"/>
    </source>
</evidence>
<evidence type="ECO:0000259" key="6">
    <source>
        <dbReference type="PROSITE" id="PS50089"/>
    </source>
</evidence>
<accession>A0A8J2RJS6</accession>
<dbReference type="Gene3D" id="2.130.10.10">
    <property type="entry name" value="YVTN repeat-like/Quinoprotein amine dehydrogenase"/>
    <property type="match status" value="1"/>
</dbReference>
<keyword evidence="2 4" id="KW-0863">Zinc-finger</keyword>
<evidence type="ECO:0000256" key="5">
    <source>
        <dbReference type="SAM" id="MobiDB-lite"/>
    </source>
</evidence>
<reference evidence="7" key="1">
    <citation type="submission" date="2021-11" db="EMBL/GenBank/DDBJ databases">
        <authorList>
            <person name="Schell T."/>
        </authorList>
    </citation>
    <scope>NUCLEOTIDE SEQUENCE</scope>
    <source>
        <strain evidence="7">M5</strain>
    </source>
</reference>
<evidence type="ECO:0000256" key="2">
    <source>
        <dbReference type="ARBA" id="ARBA00022771"/>
    </source>
</evidence>
<dbReference type="GO" id="GO:0005770">
    <property type="term" value="C:late endosome"/>
    <property type="evidence" value="ECO:0007669"/>
    <property type="project" value="TreeGrafter"/>
</dbReference>
<keyword evidence="3" id="KW-0862">Zinc</keyword>
<dbReference type="GO" id="GO:0034058">
    <property type="term" value="P:endosomal vesicle fusion"/>
    <property type="evidence" value="ECO:0007669"/>
    <property type="project" value="TreeGrafter"/>
</dbReference>
<dbReference type="InterPro" id="IPR025941">
    <property type="entry name" value="Vps8_central_dom"/>
</dbReference>
<evidence type="ECO:0000256" key="1">
    <source>
        <dbReference type="ARBA" id="ARBA00009422"/>
    </source>
</evidence>
<comment type="similarity">
    <text evidence="1">Belongs to the VPS8 family.</text>
</comment>
<dbReference type="GO" id="GO:0008270">
    <property type="term" value="F:zinc ion binding"/>
    <property type="evidence" value="ECO:0007669"/>
    <property type="project" value="UniProtKB-KW"/>
</dbReference>
<sequence length="1302" mass="146281">MSENGEPQLEVLAASEKGQNVVFETSSLDETASSVDFEVQNENWQLNSLDSSVANSNSDSEEKISLSNSKPSSLPPTPCKRIEHGIILKQLVLKGISSQLITAQVKLKSKEATCLTVSNWIGVGTKNGLVLVFDVTQNLKWFLDTLDVLGTKQSSESPNGWGNAISAMAFNSDHSRLLVGNACGHILEYDMKDGKLVRTLNDVHPPEAAILHLKFTDLPTLALLCDSGGSVFELGFKRTLGVRGVDTRCLFSGSRGEVCALEPLRTTDQDLNIGFDFHSKWEPLIVVAMATLSKILIVQIRPTTKVIYSQLLTGDGLSPPCLGWHFVAVHSQQRGRSIEPVLAYGRHSELHFIQLSVDEERRRLRYHPLLRFQLDFNLRGLQWLDPRLLALLDSQQQIHVVDIKTQESVDVVDLSGFNLVNSSPFFQGLATGGNVSEALALVGTEACYNSMASCAGQLLLLCATSLRSIGLRHWDERLDLLVSQARPEEAIHLGLRMLNGKAKAMHGLKGTPNQRKRQLRDKEIDILIAYVDRILIPLVMQEPSLVSSGRNLNSVIELCIDVCIQLQQQSLLFDQIYPRISSVEVARDCFLQLLEPHFLNDRLQTISPSIMQQFVALYEDRGWLEALEGCISHVDVSSLDLHQILTLSHNQGLCHAYLYVHTRALHDYVNPLEDLMKQLQGAVKLGPPYSEQDLKLGHVILVYISCCLAGRAYPVGEIDEDSRAKVKHQVLTSLTCLHSKRASEDEPPYPYLRTLLEFNTQELLNALSLAFEESEFIGEMGARRQQRVIDILVEIMINSSQFSPDQICSLFTFIARQISRSPRHDSIHLERSLFQQLVDLVCSMSSKETRIQSRFEERQQALLQLLQIKGQLSLGTEDEEKLLEQAQSAKFYRVCEYIYEQRQDWEKVFECYIDDTSRHGDILRFLRNVFTESDAANVRLMERSILKHIQLLVQLNATSLAVFLAVNKPTLIDEAGTALIPFPRERYRFLEVILDLATQDIDAAANTAVLIDEDGHCIEQFAELMAELEPERLTAYVQQVDVPCLPRLLDICRKFSIVEAEAAILERQGEIASAYDLLLRQLQDSIKQLFVQAEGWHDFEAASQSVIDFCQRQAGSLTEKEREKVWLTLLDELLLPQRSLKENPDASASIISGLREVTQKVVTSIQGQISMTKVLPRLIEDPETTGGTLGDLRQLIMGLLDNYTYETTLLRISTRLLQGDVHSLLSQRYRQSRKGIALRASRCNSCNHVLQNGRSPAIIAFQCRHAFHSSCLRGEIKQCILCQPTPIIAQLEQEDSTLLNQV</sequence>
<dbReference type="GO" id="GO:0030897">
    <property type="term" value="C:HOPS complex"/>
    <property type="evidence" value="ECO:0007669"/>
    <property type="project" value="TreeGrafter"/>
</dbReference>
<dbReference type="InterPro" id="IPR045111">
    <property type="entry name" value="Vps41/Vps8"/>
</dbReference>
<dbReference type="PANTHER" id="PTHR12616:SF8">
    <property type="entry name" value="VACUOLAR PROTEIN SORTING-ASSOCIATED PROTEIN 8 HOMOLOG"/>
    <property type="match status" value="1"/>
</dbReference>
<dbReference type="Pfam" id="PF23413">
    <property type="entry name" value="zf_RING_Vps8_fungal"/>
    <property type="match status" value="1"/>
</dbReference>
<feature type="region of interest" description="Disordered" evidence="5">
    <location>
        <begin position="50"/>
        <end position="77"/>
    </location>
</feature>
<protein>
    <recommendedName>
        <fullName evidence="6">RING-type domain-containing protein</fullName>
    </recommendedName>
</protein>
<dbReference type="InterPro" id="IPR015943">
    <property type="entry name" value="WD40/YVTN_repeat-like_dom_sf"/>
</dbReference>
<dbReference type="EMBL" id="CAKKLH010000223">
    <property type="protein sequence ID" value="CAH0106148.1"/>
    <property type="molecule type" value="Genomic_DNA"/>
</dbReference>
<dbReference type="InterPro" id="IPR059070">
    <property type="entry name" value="TPR_VPS8_2"/>
</dbReference>